<comment type="pathway">
    <text evidence="2">Glycan biosynthesis; alginate biosynthesis.</text>
</comment>
<keyword evidence="10" id="KW-1185">Reference proteome</keyword>
<dbReference type="EMBL" id="BAAAZR010000052">
    <property type="protein sequence ID" value="GAA3842795.1"/>
    <property type="molecule type" value="Genomic_DNA"/>
</dbReference>
<evidence type="ECO:0000313" key="10">
    <source>
        <dbReference type="Proteomes" id="UP001500888"/>
    </source>
</evidence>
<evidence type="ECO:0000256" key="7">
    <source>
        <dbReference type="SAM" id="MobiDB-lite"/>
    </source>
</evidence>
<dbReference type="Pfam" id="PF16822">
    <property type="entry name" value="ALGX"/>
    <property type="match status" value="1"/>
</dbReference>
<gene>
    <name evidence="9" type="ORF">GCM10022226_76970</name>
</gene>
<evidence type="ECO:0000313" key="9">
    <source>
        <dbReference type="EMBL" id="GAA3842795.1"/>
    </source>
</evidence>
<organism evidence="9 10">
    <name type="scientific">Sphaerisporangium flaviroseum</name>
    <dbReference type="NCBI Taxonomy" id="509199"/>
    <lineage>
        <taxon>Bacteria</taxon>
        <taxon>Bacillati</taxon>
        <taxon>Actinomycetota</taxon>
        <taxon>Actinomycetes</taxon>
        <taxon>Streptosporangiales</taxon>
        <taxon>Streptosporangiaceae</taxon>
        <taxon>Sphaerisporangium</taxon>
    </lineage>
</organism>
<name>A0ABP7JF97_9ACTN</name>
<comment type="caution">
    <text evidence="9">The sequence shown here is derived from an EMBL/GenBank/DDBJ whole genome shotgun (WGS) entry which is preliminary data.</text>
</comment>
<comment type="subcellular location">
    <subcellularLocation>
        <location evidence="1">Periplasm</location>
    </subcellularLocation>
</comment>
<evidence type="ECO:0000256" key="3">
    <source>
        <dbReference type="ARBA" id="ARBA00022679"/>
    </source>
</evidence>
<evidence type="ECO:0000256" key="4">
    <source>
        <dbReference type="ARBA" id="ARBA00022729"/>
    </source>
</evidence>
<keyword evidence="3" id="KW-0808">Transferase</keyword>
<reference evidence="10" key="1">
    <citation type="journal article" date="2019" name="Int. J. Syst. Evol. Microbiol.">
        <title>The Global Catalogue of Microorganisms (GCM) 10K type strain sequencing project: providing services to taxonomists for standard genome sequencing and annotation.</title>
        <authorList>
            <consortium name="The Broad Institute Genomics Platform"/>
            <consortium name="The Broad Institute Genome Sequencing Center for Infectious Disease"/>
            <person name="Wu L."/>
            <person name="Ma J."/>
        </authorList>
    </citation>
    <scope>NUCLEOTIDE SEQUENCE [LARGE SCALE GENOMIC DNA]</scope>
    <source>
        <strain evidence="10">JCM 16908</strain>
    </source>
</reference>
<evidence type="ECO:0000256" key="5">
    <source>
        <dbReference type="ARBA" id="ARBA00022764"/>
    </source>
</evidence>
<protein>
    <recommendedName>
        <fullName evidence="8">AlgX/AlgJ SGNH hydrolase-like domain-containing protein</fullName>
    </recommendedName>
</protein>
<dbReference type="Proteomes" id="UP001500888">
    <property type="component" value="Unassembled WGS sequence"/>
</dbReference>
<proteinExistence type="predicted"/>
<keyword evidence="5" id="KW-0574">Periplasm</keyword>
<keyword evidence="4" id="KW-0732">Signal</keyword>
<evidence type="ECO:0000256" key="1">
    <source>
        <dbReference type="ARBA" id="ARBA00004418"/>
    </source>
</evidence>
<accession>A0ABP7JF97</accession>
<feature type="domain" description="AlgX/AlgJ SGNH hydrolase-like" evidence="8">
    <location>
        <begin position="116"/>
        <end position="333"/>
    </location>
</feature>
<evidence type="ECO:0000259" key="8">
    <source>
        <dbReference type="Pfam" id="PF16822"/>
    </source>
</evidence>
<evidence type="ECO:0000256" key="2">
    <source>
        <dbReference type="ARBA" id="ARBA00005182"/>
    </source>
</evidence>
<evidence type="ECO:0000256" key="6">
    <source>
        <dbReference type="ARBA" id="ARBA00022841"/>
    </source>
</evidence>
<feature type="region of interest" description="Disordered" evidence="7">
    <location>
        <begin position="1"/>
        <end position="22"/>
    </location>
</feature>
<keyword evidence="6" id="KW-0016">Alginate biosynthesis</keyword>
<sequence length="399" mass="44682">MMEVSTVRTGPASPRARGRRPTARRAVAPLAAALFFFGPALAFVAGDRAVEIENRRLPEFPALSRGWDVIPDAEAWATAHLSLRRYAVRADAALSELLFGDASSHARTGRPDYPRVVEGRDGWLYFGDDVTEACRPRRPVADTLERLRRLAEIVRGSGRRFLVTVAPDKTTVYPHRLPERFPGQSCLGERKREFWAALRMARLPGYVDLRGPLERTQRDSGAPAYWRTDSHWTERSAGLYGAELARALDPGLSRHTRLVRTGRAVRDGDLGGLLGVPREETVERWRLDRDGVRRLRQDDRELPVSFRTANASGRASLYRPRTLLIGDSFTRNSLPWVLPYFADLTYLRSDAPATVGADQVAWEVARSETVVVEIVERHLVGGRVEMLDDAVLAALERAL</sequence>
<dbReference type="InterPro" id="IPR031811">
    <property type="entry name" value="ALGX/ALGJ_SGNH-like"/>
</dbReference>